<dbReference type="PROSITE" id="PS00108">
    <property type="entry name" value="PROTEIN_KINASE_ST"/>
    <property type="match status" value="1"/>
</dbReference>
<reference evidence="16" key="1">
    <citation type="submission" date="2024-10" db="EMBL/GenBank/DDBJ databases">
        <authorList>
            <person name="Ryan C."/>
        </authorList>
    </citation>
    <scope>NUCLEOTIDE SEQUENCE [LARGE SCALE GENOMIC DNA]</scope>
</reference>
<dbReference type="PANTHER" id="PTHR27009">
    <property type="entry name" value="RUST RESISTANCE KINASE LR10-RELATED"/>
    <property type="match status" value="1"/>
</dbReference>
<feature type="binding site" evidence="12">
    <location>
        <position position="381"/>
    </location>
    <ligand>
        <name>ATP</name>
        <dbReference type="ChEBI" id="CHEBI:30616"/>
    </ligand>
</feature>
<feature type="signal peptide" evidence="14">
    <location>
        <begin position="1"/>
        <end position="22"/>
    </location>
</feature>
<dbReference type="FunFam" id="1.10.510.10:FF:000590">
    <property type="entry name" value="PR5-like receptor kinase"/>
    <property type="match status" value="1"/>
</dbReference>
<gene>
    <name evidence="16" type="ORF">URODEC1_LOCUS9652</name>
</gene>
<dbReference type="InterPro" id="IPR001245">
    <property type="entry name" value="Ser-Thr/Tyr_kinase_cat_dom"/>
</dbReference>
<keyword evidence="11" id="KW-0325">Glycoprotein</keyword>
<evidence type="ECO:0000256" key="8">
    <source>
        <dbReference type="ARBA" id="ARBA00022840"/>
    </source>
</evidence>
<evidence type="ECO:0000256" key="6">
    <source>
        <dbReference type="ARBA" id="ARBA00022741"/>
    </source>
</evidence>
<dbReference type="SMART" id="SM00220">
    <property type="entry name" value="S_TKc"/>
    <property type="match status" value="1"/>
</dbReference>
<dbReference type="GO" id="GO:0016020">
    <property type="term" value="C:membrane"/>
    <property type="evidence" value="ECO:0007669"/>
    <property type="project" value="UniProtKB-SubCell"/>
</dbReference>
<feature type="domain" description="Protein kinase" evidence="15">
    <location>
        <begin position="353"/>
        <end position="626"/>
    </location>
</feature>
<sequence>MPLLFRLIVAIAVSLAASGAAGKTYYNAAGACQPSVPCGDNVDVHYPFFLASANMAIDAADGYTAYSYCGYPGMAIACDGGRATLNLMGNNYTVLGIDYDKHAVTVADADVLDGGECPLVTHNVSVRVETWLNLSTTANINLSFFFGCSFNESISPPQPAIAPINCTGFPERDGVSYVAAQNDVPPQDEWARACKEVVVVPVLKDLLLGSDDEYLRRLNSDGYGKLLKKGFQLTWDPSAGPCFLCEDSGGQCSYNQSGQFIGCLCSNGGVRGQDCGSPKSKKKITAYIVSAVTGAVLLSLLLSVCALYHKKFHGGTSRKGGSKHAPSIESFLEKHEAQHPKRYTYSDVKRMTKSFVDKLGQGGFGSVYKGSLPNGREVAVKLLKSSKDDGQEFMNEVASIMRTSHVNVVALLGYCLQGSKRALIYEYMPNGSLERFTFGQNSEGENSLSWEKLFDITVGIARGLEYLHRGCSTRIVHFDIKPHNILLDQDFCPKISDFGLAKLCVTKESIISIDGARGTIGYIAPEVFSKQFGQISSKSDVYSYGMMVLEMVGARKNINTSSEASSKYFPQWVYEHLDEYCINAGEISVDTEIVRKLIVVGLWCIQLQPNNRPSMTRVVEMLESRADDLQIPPQNLLC</sequence>
<dbReference type="Pfam" id="PF13947">
    <property type="entry name" value="GUB_WAK_bind"/>
    <property type="match status" value="1"/>
</dbReference>
<name>A0ABC8W3F4_9POAL</name>
<dbReference type="SUPFAM" id="SSF56112">
    <property type="entry name" value="Protein kinase-like (PK-like)"/>
    <property type="match status" value="1"/>
</dbReference>
<keyword evidence="2" id="KW-0723">Serine/threonine-protein kinase</keyword>
<feature type="chain" id="PRO_5044895562" description="Protein kinase domain-containing protein" evidence="14">
    <location>
        <begin position="23"/>
        <end position="638"/>
    </location>
</feature>
<evidence type="ECO:0000256" key="10">
    <source>
        <dbReference type="ARBA" id="ARBA00023136"/>
    </source>
</evidence>
<keyword evidence="3" id="KW-0808">Transferase</keyword>
<evidence type="ECO:0000313" key="17">
    <source>
        <dbReference type="Proteomes" id="UP001497457"/>
    </source>
</evidence>
<dbReference type="Pfam" id="PF14380">
    <property type="entry name" value="WAK_assoc"/>
    <property type="match status" value="1"/>
</dbReference>
<evidence type="ECO:0000256" key="13">
    <source>
        <dbReference type="SAM" id="Phobius"/>
    </source>
</evidence>
<evidence type="ECO:0000256" key="11">
    <source>
        <dbReference type="ARBA" id="ARBA00023180"/>
    </source>
</evidence>
<keyword evidence="17" id="KW-1185">Reference proteome</keyword>
<dbReference type="GO" id="GO:0005524">
    <property type="term" value="F:ATP binding"/>
    <property type="evidence" value="ECO:0007669"/>
    <property type="project" value="UniProtKB-UniRule"/>
</dbReference>
<keyword evidence="7" id="KW-0418">Kinase</keyword>
<evidence type="ECO:0000256" key="7">
    <source>
        <dbReference type="ARBA" id="ARBA00022777"/>
    </source>
</evidence>
<dbReference type="AlphaFoldDB" id="A0ABC8W3F4"/>
<dbReference type="Proteomes" id="UP001497457">
    <property type="component" value="Chromosome 11b"/>
</dbReference>
<dbReference type="EMBL" id="OZ075121">
    <property type="protein sequence ID" value="CAL4901936.1"/>
    <property type="molecule type" value="Genomic_DNA"/>
</dbReference>
<dbReference type="InterPro" id="IPR032872">
    <property type="entry name" value="WAK_assoc_C"/>
</dbReference>
<dbReference type="InterPro" id="IPR011009">
    <property type="entry name" value="Kinase-like_dom_sf"/>
</dbReference>
<organism evidence="16 17">
    <name type="scientific">Urochloa decumbens</name>
    <dbReference type="NCBI Taxonomy" id="240449"/>
    <lineage>
        <taxon>Eukaryota</taxon>
        <taxon>Viridiplantae</taxon>
        <taxon>Streptophyta</taxon>
        <taxon>Embryophyta</taxon>
        <taxon>Tracheophyta</taxon>
        <taxon>Spermatophyta</taxon>
        <taxon>Magnoliopsida</taxon>
        <taxon>Liliopsida</taxon>
        <taxon>Poales</taxon>
        <taxon>Poaceae</taxon>
        <taxon>PACMAD clade</taxon>
        <taxon>Panicoideae</taxon>
        <taxon>Panicodae</taxon>
        <taxon>Paniceae</taxon>
        <taxon>Melinidinae</taxon>
        <taxon>Urochloa</taxon>
    </lineage>
</organism>
<feature type="transmembrane region" description="Helical" evidence="13">
    <location>
        <begin position="284"/>
        <end position="308"/>
    </location>
</feature>
<evidence type="ECO:0000256" key="9">
    <source>
        <dbReference type="ARBA" id="ARBA00022989"/>
    </source>
</evidence>
<evidence type="ECO:0000313" key="16">
    <source>
        <dbReference type="EMBL" id="CAL4901936.1"/>
    </source>
</evidence>
<keyword evidence="8 12" id="KW-0067">ATP-binding</keyword>
<comment type="subcellular location">
    <subcellularLocation>
        <location evidence="1">Membrane</location>
        <topology evidence="1">Single-pass type I membrane protein</topology>
    </subcellularLocation>
</comment>
<dbReference type="InterPro" id="IPR008271">
    <property type="entry name" value="Ser/Thr_kinase_AS"/>
</dbReference>
<keyword evidence="10 13" id="KW-0472">Membrane</keyword>
<dbReference type="FunFam" id="3.30.200.20:FF:000178">
    <property type="entry name" value="serine/threonine-protein kinase PBS1-like"/>
    <property type="match status" value="1"/>
</dbReference>
<dbReference type="GO" id="GO:0004674">
    <property type="term" value="F:protein serine/threonine kinase activity"/>
    <property type="evidence" value="ECO:0007669"/>
    <property type="project" value="UniProtKB-KW"/>
</dbReference>
<dbReference type="InterPro" id="IPR017441">
    <property type="entry name" value="Protein_kinase_ATP_BS"/>
</dbReference>
<proteinExistence type="predicted"/>
<dbReference type="Gene3D" id="3.30.200.20">
    <property type="entry name" value="Phosphorylase Kinase, domain 1"/>
    <property type="match status" value="1"/>
</dbReference>
<dbReference type="InterPro" id="IPR025287">
    <property type="entry name" value="WAK_GUB"/>
</dbReference>
<evidence type="ECO:0000256" key="1">
    <source>
        <dbReference type="ARBA" id="ARBA00004479"/>
    </source>
</evidence>
<dbReference type="PROSITE" id="PS00107">
    <property type="entry name" value="PROTEIN_KINASE_ATP"/>
    <property type="match status" value="1"/>
</dbReference>
<dbReference type="Gene3D" id="1.10.510.10">
    <property type="entry name" value="Transferase(Phosphotransferase) domain 1"/>
    <property type="match status" value="1"/>
</dbReference>
<dbReference type="Pfam" id="PF07714">
    <property type="entry name" value="PK_Tyr_Ser-Thr"/>
    <property type="match status" value="1"/>
</dbReference>
<evidence type="ECO:0000256" key="4">
    <source>
        <dbReference type="ARBA" id="ARBA00022692"/>
    </source>
</evidence>
<evidence type="ECO:0000259" key="15">
    <source>
        <dbReference type="PROSITE" id="PS50011"/>
    </source>
</evidence>
<evidence type="ECO:0000256" key="14">
    <source>
        <dbReference type="SAM" id="SignalP"/>
    </source>
</evidence>
<dbReference type="PROSITE" id="PS50011">
    <property type="entry name" value="PROTEIN_KINASE_DOM"/>
    <property type="match status" value="1"/>
</dbReference>
<evidence type="ECO:0000256" key="5">
    <source>
        <dbReference type="ARBA" id="ARBA00022729"/>
    </source>
</evidence>
<evidence type="ECO:0000256" key="2">
    <source>
        <dbReference type="ARBA" id="ARBA00022527"/>
    </source>
</evidence>
<dbReference type="InterPro" id="IPR000719">
    <property type="entry name" value="Prot_kinase_dom"/>
</dbReference>
<dbReference type="InterPro" id="IPR045874">
    <property type="entry name" value="LRK10/LRL21-25-like"/>
</dbReference>
<evidence type="ECO:0000256" key="3">
    <source>
        <dbReference type="ARBA" id="ARBA00022679"/>
    </source>
</evidence>
<accession>A0ABC8W3F4</accession>
<keyword evidence="9 13" id="KW-1133">Transmembrane helix</keyword>
<keyword evidence="5 14" id="KW-0732">Signal</keyword>
<protein>
    <recommendedName>
        <fullName evidence="15">Protein kinase domain-containing protein</fullName>
    </recommendedName>
</protein>
<evidence type="ECO:0000256" key="12">
    <source>
        <dbReference type="PROSITE-ProRule" id="PRU10141"/>
    </source>
</evidence>
<keyword evidence="4 13" id="KW-0812">Transmembrane</keyword>
<dbReference type="CDD" id="cd14066">
    <property type="entry name" value="STKc_IRAK"/>
    <property type="match status" value="1"/>
</dbReference>
<keyword evidence="6 12" id="KW-0547">Nucleotide-binding</keyword>